<dbReference type="GO" id="GO:0003904">
    <property type="term" value="F:deoxyribodipyrimidine photo-lyase activity"/>
    <property type="evidence" value="ECO:0007669"/>
    <property type="project" value="TreeGrafter"/>
</dbReference>
<dbReference type="InterPro" id="IPR005101">
    <property type="entry name" value="Cryptochr/Photolyase_FAD-bd"/>
</dbReference>
<dbReference type="PROSITE" id="PS51645">
    <property type="entry name" value="PHR_CRY_ALPHA_BETA"/>
    <property type="match status" value="1"/>
</dbReference>
<evidence type="ECO:0000256" key="5">
    <source>
        <dbReference type="PIRSR" id="PIRSR602081-1"/>
    </source>
</evidence>
<dbReference type="InterPro" id="IPR036134">
    <property type="entry name" value="Crypto/Photolyase_FAD-like_sf"/>
</dbReference>
<comment type="similarity">
    <text evidence="7">Belongs to the DNA photolyase family.</text>
</comment>
<dbReference type="Gene3D" id="3.40.50.620">
    <property type="entry name" value="HUPs"/>
    <property type="match status" value="1"/>
</dbReference>
<reference evidence="10" key="1">
    <citation type="submission" date="2017-09" db="EMBL/GenBank/DDBJ databases">
        <authorList>
            <person name="Varghese N."/>
            <person name="Submissions S."/>
        </authorList>
    </citation>
    <scope>NUCLEOTIDE SEQUENCE [LARGE SCALE GENOMIC DNA]</scope>
    <source>
        <strain evidence="10">CGMCC 1.12803</strain>
    </source>
</reference>
<feature type="binding site" evidence="5">
    <location>
        <begin position="263"/>
        <end position="270"/>
    </location>
    <ligand>
        <name>FAD</name>
        <dbReference type="ChEBI" id="CHEBI:57692"/>
    </ligand>
</feature>
<comment type="cofactor">
    <cofactor evidence="1">
        <name>(6R)-5,10-methylene-5,6,7,8-tetrahydrofolate</name>
        <dbReference type="ChEBI" id="CHEBI:15636"/>
    </cofactor>
</comment>
<evidence type="ECO:0000256" key="3">
    <source>
        <dbReference type="ARBA" id="ARBA00022827"/>
    </source>
</evidence>
<dbReference type="SUPFAM" id="SSF48173">
    <property type="entry name" value="Cryptochrome/photolyase FAD-binding domain"/>
    <property type="match status" value="1"/>
</dbReference>
<dbReference type="AlphaFoldDB" id="A0A286A7V2"/>
<dbReference type="PROSITE" id="PS00691">
    <property type="entry name" value="DNA_PHOTOLYASES_1_2"/>
    <property type="match status" value="1"/>
</dbReference>
<evidence type="ECO:0000256" key="4">
    <source>
        <dbReference type="ARBA" id="ARBA00022991"/>
    </source>
</evidence>
<proteinExistence type="inferred from homology"/>
<evidence type="ECO:0000256" key="1">
    <source>
        <dbReference type="ARBA" id="ARBA00001932"/>
    </source>
</evidence>
<accession>A0A286A7V2</accession>
<evidence type="ECO:0000256" key="6">
    <source>
        <dbReference type="PIRSR" id="PIRSR602081-2"/>
    </source>
</evidence>
<keyword evidence="4 7" id="KW-0157">Chromophore</keyword>
<dbReference type="Gene3D" id="1.25.40.80">
    <property type="match status" value="1"/>
</dbReference>
<feature type="binding site" evidence="5">
    <location>
        <position position="219"/>
    </location>
    <ligand>
        <name>FAD</name>
        <dbReference type="ChEBI" id="CHEBI:57692"/>
    </ligand>
</feature>
<name>A0A286A7V2_9SPHI</name>
<dbReference type="GO" id="GO:0009416">
    <property type="term" value="P:response to light stimulus"/>
    <property type="evidence" value="ECO:0007669"/>
    <property type="project" value="TreeGrafter"/>
</dbReference>
<protein>
    <submittedName>
        <fullName evidence="9">Deoxyribodipyrimidine photo-lyase</fullName>
    </submittedName>
</protein>
<evidence type="ECO:0000313" key="10">
    <source>
        <dbReference type="Proteomes" id="UP000219281"/>
    </source>
</evidence>
<dbReference type="Pfam" id="PF00875">
    <property type="entry name" value="DNA_photolyase"/>
    <property type="match status" value="1"/>
</dbReference>
<feature type="site" description="Electron transfer via tryptophanyl radical" evidence="6">
    <location>
        <position position="294"/>
    </location>
</feature>
<feature type="binding site" evidence="5">
    <location>
        <position position="260"/>
    </location>
    <ligand>
        <name>FAD</name>
        <dbReference type="ChEBI" id="CHEBI:57692"/>
    </ligand>
</feature>
<evidence type="ECO:0000256" key="2">
    <source>
        <dbReference type="ARBA" id="ARBA00022630"/>
    </source>
</evidence>
<sequence>MNTKNEKPAINICWLRRDLRLADNAALYRALKGDKPVLLVFIFDQNILNQLENKADARVDFIHQQLSKINEQLIKKGSSLLVKYNTPEKAWEDIISDFNIQSVYANHDYEPYAKKRDEHISALLKTNGIAFQTYKDQVIFEKDEVKKADGTPYTVFTPYYKQWQLKLNEFYLKSYPTEKYLKNLHQTKAFRFPSLSDIGFANSDVKFPSANFAEKLDGYEKDRDFPAKNATTHIGLHLRFGTVSIRKVASEAIAQKADKWVSELAWREFYMMILWHFPHTVDKSFKPDYDRIQWKNNEKEFELWCKGETGYPLVDAGMRELNDTGFMHNRVRMVVASFLCKHLLIDWRWGEAYFAAKLLDYEQASNVGGWQWACGSGNDAAPYFRVFNPELQLKKFDPKMEYVFKWAPEYRKALLPVPIVEHDFARKRALETYKKALNEKVPS</sequence>
<dbReference type="OrthoDB" id="9772484at2"/>
<dbReference type="PRINTS" id="PR00147">
    <property type="entry name" value="DNAPHOTLYASE"/>
</dbReference>
<dbReference type="SUPFAM" id="SSF52425">
    <property type="entry name" value="Cryptochrome/photolyase, N-terminal domain"/>
    <property type="match status" value="1"/>
</dbReference>
<dbReference type="Proteomes" id="UP000219281">
    <property type="component" value="Unassembled WGS sequence"/>
</dbReference>
<evidence type="ECO:0000259" key="8">
    <source>
        <dbReference type="PROSITE" id="PS51645"/>
    </source>
</evidence>
<evidence type="ECO:0000313" key="9">
    <source>
        <dbReference type="EMBL" id="SOD17927.1"/>
    </source>
</evidence>
<dbReference type="GO" id="GO:0006139">
    <property type="term" value="P:nucleobase-containing compound metabolic process"/>
    <property type="evidence" value="ECO:0007669"/>
    <property type="project" value="UniProtKB-ARBA"/>
</dbReference>
<comment type="cofactor">
    <cofactor evidence="5">
        <name>FAD</name>
        <dbReference type="ChEBI" id="CHEBI:57692"/>
    </cofactor>
    <text evidence="5">Binds 1 FAD per subunit.</text>
</comment>
<dbReference type="InterPro" id="IPR002081">
    <property type="entry name" value="Cryptochrome/DNA_photolyase_1"/>
</dbReference>
<feature type="site" description="Electron transfer via tryptophanyl radical" evidence="6">
    <location>
        <position position="370"/>
    </location>
</feature>
<dbReference type="GO" id="GO:0006950">
    <property type="term" value="P:response to stress"/>
    <property type="evidence" value="ECO:0007669"/>
    <property type="project" value="UniProtKB-ARBA"/>
</dbReference>
<feature type="domain" description="Photolyase/cryptochrome alpha/beta" evidence="8">
    <location>
        <begin position="9"/>
        <end position="139"/>
    </location>
</feature>
<dbReference type="PROSITE" id="PS00394">
    <property type="entry name" value="DNA_PHOTOLYASES_1_1"/>
    <property type="match status" value="1"/>
</dbReference>
<gene>
    <name evidence="9" type="ORF">SAMN06297358_2744</name>
</gene>
<dbReference type="GO" id="GO:0003677">
    <property type="term" value="F:DNA binding"/>
    <property type="evidence" value="ECO:0007669"/>
    <property type="project" value="TreeGrafter"/>
</dbReference>
<dbReference type="InterPro" id="IPR018394">
    <property type="entry name" value="DNA_photolyase_1_CS_C"/>
</dbReference>
<keyword evidence="10" id="KW-1185">Reference proteome</keyword>
<dbReference type="RefSeq" id="WP_097132583.1">
    <property type="nucleotide sequence ID" value="NZ_OCMT01000003.1"/>
</dbReference>
<evidence type="ECO:0000256" key="7">
    <source>
        <dbReference type="RuleBase" id="RU004182"/>
    </source>
</evidence>
<organism evidence="9 10">
    <name type="scientific">Pedobacter xixiisoli</name>
    <dbReference type="NCBI Taxonomy" id="1476464"/>
    <lineage>
        <taxon>Bacteria</taxon>
        <taxon>Pseudomonadati</taxon>
        <taxon>Bacteroidota</taxon>
        <taxon>Sphingobacteriia</taxon>
        <taxon>Sphingobacteriales</taxon>
        <taxon>Sphingobacteriaceae</taxon>
        <taxon>Pedobacter</taxon>
    </lineage>
</organism>
<dbReference type="PANTHER" id="PTHR11455:SF9">
    <property type="entry name" value="CRYPTOCHROME CIRCADIAN CLOCK 5 ISOFORM X1"/>
    <property type="match status" value="1"/>
</dbReference>
<dbReference type="InterPro" id="IPR006050">
    <property type="entry name" value="DNA_photolyase_N"/>
</dbReference>
<keyword evidence="3 5" id="KW-0274">FAD</keyword>
<dbReference type="InterPro" id="IPR014729">
    <property type="entry name" value="Rossmann-like_a/b/a_fold"/>
</dbReference>
<keyword evidence="9" id="KW-0456">Lyase</keyword>
<feature type="site" description="Electron transfer via tryptophanyl radical" evidence="6">
    <location>
        <position position="347"/>
    </location>
</feature>
<dbReference type="Pfam" id="PF03441">
    <property type="entry name" value="FAD_binding_7"/>
    <property type="match status" value="1"/>
</dbReference>
<dbReference type="GO" id="GO:0071949">
    <property type="term" value="F:FAD binding"/>
    <property type="evidence" value="ECO:0007669"/>
    <property type="project" value="TreeGrafter"/>
</dbReference>
<dbReference type="Gene3D" id="1.10.579.10">
    <property type="entry name" value="DNA Cyclobutane Dipyrimidine Photolyase, subunit A, domain 3"/>
    <property type="match status" value="1"/>
</dbReference>
<keyword evidence="2 5" id="KW-0285">Flavoprotein</keyword>
<dbReference type="InterPro" id="IPR036155">
    <property type="entry name" value="Crypto/Photolyase_N_sf"/>
</dbReference>
<dbReference type="EMBL" id="OCMT01000003">
    <property type="protein sequence ID" value="SOD17927.1"/>
    <property type="molecule type" value="Genomic_DNA"/>
</dbReference>
<dbReference type="PANTHER" id="PTHR11455">
    <property type="entry name" value="CRYPTOCHROME"/>
    <property type="match status" value="1"/>
</dbReference>